<sequence>MTTTPPTPDGQDAEAPEQRKGRYCGWTGKERYDHGSLKLRAALTKLARDPDPAARAAGARFSDEAAEFMWELAARADGQTASSKRAGATAARMLAHLGPKLDELRAAQEARRP</sequence>
<dbReference type="RefSeq" id="WP_208236586.1">
    <property type="nucleotide sequence ID" value="NZ_JAGEPF010000002.1"/>
</dbReference>
<proteinExistence type="predicted"/>
<name>A0ABS3RIJ5_9ACTN</name>
<gene>
    <name evidence="2" type="ORF">J4709_02975</name>
</gene>
<reference evidence="2 3" key="1">
    <citation type="submission" date="2021-03" db="EMBL/GenBank/DDBJ databases">
        <title>Actinomadura violae sp. nov., isolated from lichen in Thailand.</title>
        <authorList>
            <person name="Kanchanasin P."/>
            <person name="Saeng-In P."/>
            <person name="Phongsopitanun W."/>
            <person name="Yuki M."/>
            <person name="Kudo T."/>
            <person name="Ohkuma M."/>
            <person name="Tanasupawat S."/>
        </authorList>
    </citation>
    <scope>NUCLEOTIDE SEQUENCE [LARGE SCALE GENOMIC DNA]</scope>
    <source>
        <strain evidence="2 3">LCR2-06</strain>
    </source>
</reference>
<evidence type="ECO:0000313" key="3">
    <source>
        <dbReference type="Proteomes" id="UP000680206"/>
    </source>
</evidence>
<dbReference type="EMBL" id="JAGEPF010000002">
    <property type="protein sequence ID" value="MBO2456553.1"/>
    <property type="molecule type" value="Genomic_DNA"/>
</dbReference>
<accession>A0ABS3RIJ5</accession>
<protein>
    <submittedName>
        <fullName evidence="2">Uncharacterized protein</fullName>
    </submittedName>
</protein>
<evidence type="ECO:0000313" key="2">
    <source>
        <dbReference type="EMBL" id="MBO2456553.1"/>
    </source>
</evidence>
<evidence type="ECO:0000256" key="1">
    <source>
        <dbReference type="SAM" id="MobiDB-lite"/>
    </source>
</evidence>
<organism evidence="2 3">
    <name type="scientific">Actinomadura violacea</name>
    <dbReference type="NCBI Taxonomy" id="2819934"/>
    <lineage>
        <taxon>Bacteria</taxon>
        <taxon>Bacillati</taxon>
        <taxon>Actinomycetota</taxon>
        <taxon>Actinomycetes</taxon>
        <taxon>Streptosporangiales</taxon>
        <taxon>Thermomonosporaceae</taxon>
        <taxon>Actinomadura</taxon>
    </lineage>
</organism>
<dbReference type="Proteomes" id="UP000680206">
    <property type="component" value="Unassembled WGS sequence"/>
</dbReference>
<keyword evidence="3" id="KW-1185">Reference proteome</keyword>
<feature type="region of interest" description="Disordered" evidence="1">
    <location>
        <begin position="1"/>
        <end position="22"/>
    </location>
</feature>
<comment type="caution">
    <text evidence="2">The sequence shown here is derived from an EMBL/GenBank/DDBJ whole genome shotgun (WGS) entry which is preliminary data.</text>
</comment>